<dbReference type="CDD" id="cd10981">
    <property type="entry name" value="ZnPC_S1P1"/>
    <property type="match status" value="1"/>
</dbReference>
<dbReference type="GO" id="GO:0016788">
    <property type="term" value="F:hydrolase activity, acting on ester bonds"/>
    <property type="evidence" value="ECO:0007669"/>
    <property type="project" value="InterPro"/>
</dbReference>
<dbReference type="EMBL" id="RAPY01000001">
    <property type="protein sequence ID" value="RKE55534.1"/>
    <property type="molecule type" value="Genomic_DNA"/>
</dbReference>
<dbReference type="InterPro" id="IPR008947">
    <property type="entry name" value="PLipase_C/P1_nuclease_dom_sf"/>
</dbReference>
<evidence type="ECO:0008006" key="3">
    <source>
        <dbReference type="Google" id="ProtNLM"/>
    </source>
</evidence>
<reference evidence="1 2" key="1">
    <citation type="submission" date="2018-09" db="EMBL/GenBank/DDBJ databases">
        <title>Genomic Encyclopedia of Type Strains, Phase III (KMG-III): the genomes of soil and plant-associated and newly described type strains.</title>
        <authorList>
            <person name="Whitman W."/>
        </authorList>
    </citation>
    <scope>NUCLEOTIDE SEQUENCE [LARGE SCALE GENOMIC DNA]</scope>
    <source>
        <strain evidence="1 2">CECT 7938</strain>
    </source>
</reference>
<dbReference type="RefSeq" id="WP_120257310.1">
    <property type="nucleotide sequence ID" value="NZ_RAPY01000001.1"/>
</dbReference>
<dbReference type="Gene3D" id="1.10.575.10">
    <property type="entry name" value="P1 Nuclease"/>
    <property type="match status" value="1"/>
</dbReference>
<gene>
    <name evidence="1" type="ORF">DFQ12_0366</name>
</gene>
<proteinExistence type="predicted"/>
<dbReference type="OrthoDB" id="267579at2"/>
<organism evidence="1 2">
    <name type="scientific">Sphingobacterium detergens</name>
    <dbReference type="NCBI Taxonomy" id="1145106"/>
    <lineage>
        <taxon>Bacteria</taxon>
        <taxon>Pseudomonadati</taxon>
        <taxon>Bacteroidota</taxon>
        <taxon>Sphingobacteriia</taxon>
        <taxon>Sphingobacteriales</taxon>
        <taxon>Sphingobacteriaceae</taxon>
        <taxon>Sphingobacterium</taxon>
    </lineage>
</organism>
<accession>A0A420BFP0</accession>
<dbReference type="SUPFAM" id="SSF48537">
    <property type="entry name" value="Phospholipase C/P1 nuclease"/>
    <property type="match status" value="1"/>
</dbReference>
<evidence type="ECO:0000313" key="2">
    <source>
        <dbReference type="Proteomes" id="UP000286246"/>
    </source>
</evidence>
<comment type="caution">
    <text evidence="1">The sequence shown here is derived from an EMBL/GenBank/DDBJ whole genome shotgun (WGS) entry which is preliminary data.</text>
</comment>
<keyword evidence="2" id="KW-1185">Reference proteome</keyword>
<dbReference type="AlphaFoldDB" id="A0A420BFP0"/>
<sequence length="317" mass="36972">MTKSPLLWILSIVALFTFNSWGFFAHKKINHYAVFALPAKLAKFYKTNIDLITEKAIDPDKRCFIDSTEGPRHFIDIEDYREDRQIDSIPIHWSQAKDKFQERQLLKNGIIPWQINFTYLKLVKAFQSKDYNKIVKHSADLGHYIADAHVPLHTTKNYNGQLTGQIGIHAFWESRLPEMFAGKYNLLVGKANYIVDPLNEAWNIVRESNQLVDSVLRIESLLNKQFKASQKNSFIERNNQLLWTYSDNYAKAYHHALNGMVERRMRKTVLRVASYWYSAWLESGQPNLSSTTKIKIDNKQDSITTNGKKPIGREEWM</sequence>
<protein>
    <recommendedName>
        <fullName evidence="3">S1/P1 nuclease</fullName>
    </recommendedName>
</protein>
<name>A0A420BFP0_SPHD1</name>
<dbReference type="Proteomes" id="UP000286246">
    <property type="component" value="Unassembled WGS sequence"/>
</dbReference>
<evidence type="ECO:0000313" key="1">
    <source>
        <dbReference type="EMBL" id="RKE55534.1"/>
    </source>
</evidence>